<dbReference type="InterPro" id="IPR014730">
    <property type="entry name" value="ETF_a/b_N"/>
</dbReference>
<dbReference type="Gene3D" id="3.40.50.1220">
    <property type="entry name" value="TPP-binding domain"/>
    <property type="match status" value="1"/>
</dbReference>
<proteinExistence type="predicted"/>
<dbReference type="SUPFAM" id="SSF52402">
    <property type="entry name" value="Adenine nucleotide alpha hydrolases-like"/>
    <property type="match status" value="1"/>
</dbReference>
<dbReference type="SMART" id="SM00893">
    <property type="entry name" value="ETF"/>
    <property type="match status" value="1"/>
</dbReference>
<dbReference type="KEGG" id="schv:BRCON_2791"/>
<accession>A0A2Z4YAT8</accession>
<organism evidence="2 3">
    <name type="scientific">Sumerlaea chitinivorans</name>
    <dbReference type="NCBI Taxonomy" id="2250252"/>
    <lineage>
        <taxon>Bacteria</taxon>
        <taxon>Candidatus Sumerlaeota</taxon>
        <taxon>Candidatus Sumerlaeia</taxon>
        <taxon>Candidatus Sumerlaeales</taxon>
        <taxon>Candidatus Sumerlaeaceae</taxon>
        <taxon>Candidatus Sumerlaea</taxon>
    </lineage>
</organism>
<dbReference type="Gene3D" id="3.40.50.620">
    <property type="entry name" value="HUPs"/>
    <property type="match status" value="1"/>
</dbReference>
<dbReference type="Proteomes" id="UP000262583">
    <property type="component" value="Chromosome"/>
</dbReference>
<name>A0A2Z4YAT8_SUMC1</name>
<evidence type="ECO:0000313" key="3">
    <source>
        <dbReference type="Proteomes" id="UP000262583"/>
    </source>
</evidence>
<dbReference type="SUPFAM" id="SSF52467">
    <property type="entry name" value="DHS-like NAD/FAD-binding domain"/>
    <property type="match status" value="1"/>
</dbReference>
<evidence type="ECO:0000313" key="2">
    <source>
        <dbReference type="EMBL" id="AXA37533.1"/>
    </source>
</evidence>
<reference evidence="2 3" key="1">
    <citation type="submission" date="2018-05" db="EMBL/GenBank/DDBJ databases">
        <title>A metagenomic window into the 2 km-deep terrestrial subsurface aquifer revealed taxonomically and functionally diverse microbial community comprising novel uncultured bacterial lineages.</title>
        <authorList>
            <person name="Kadnikov V.V."/>
            <person name="Mardanov A.V."/>
            <person name="Beletsky A.V."/>
            <person name="Banks D."/>
            <person name="Pimenov N.V."/>
            <person name="Frank Y.A."/>
            <person name="Karnachuk O.V."/>
            <person name="Ravin N.V."/>
        </authorList>
    </citation>
    <scope>NUCLEOTIDE SEQUENCE [LARGE SCALE GENOMIC DNA]</scope>
    <source>
        <strain evidence="2">BY</strain>
    </source>
</reference>
<dbReference type="InterPro" id="IPR014729">
    <property type="entry name" value="Rossmann-like_a/b/a_fold"/>
</dbReference>
<dbReference type="EMBL" id="CP030759">
    <property type="protein sequence ID" value="AXA37533.1"/>
    <property type="molecule type" value="Genomic_DNA"/>
</dbReference>
<protein>
    <submittedName>
        <fullName evidence="2">Electron transfer flavoprotein, alpha subunit</fullName>
    </submittedName>
</protein>
<evidence type="ECO:0000259" key="1">
    <source>
        <dbReference type="SMART" id="SM00893"/>
    </source>
</evidence>
<dbReference type="Pfam" id="PF01012">
    <property type="entry name" value="ETF"/>
    <property type="match status" value="1"/>
</dbReference>
<dbReference type="InterPro" id="IPR029035">
    <property type="entry name" value="DHS-like_NAD/FAD-binding_dom"/>
</dbReference>
<sequence>MCVVAMDKILLIVHPDEQGQLPKIAREAVSAVRELSNTLGVGFDVGAFGGAVQEVLRAVGQCGAQRFYAMEGEALASARYSSDCAAVTALAKAAGATVVVLPATSRVNRVLAGAAHRLGGRADSHVTRLSLTDGKLQATRWYYRQRMMAVIEREARPWLLALESGVAPAWQGASAEVAVENVPLTLSTNEQRTRVEGLEQPPADQQTIRPDADLLFVAGAGWTKKQRDGQVHVEEADQIIREFLAKSGASLGGSKSIVDQTSEGGAVLSCMSHMNQVGQTGSTPRHPKGLATCCHGEEPHVVGWRFINERRAVNLDPNCGWAHGKADVLYVADAFEVMRKVNELLG</sequence>
<feature type="domain" description="Electron transfer flavoprotein alpha/beta-subunit N-terminal" evidence="1">
    <location>
        <begin position="12"/>
        <end position="195"/>
    </location>
</feature>
<gene>
    <name evidence="2" type="ORF">BRCON_2791</name>
</gene>
<dbReference type="AlphaFoldDB" id="A0A2Z4YAT8"/>